<protein>
    <submittedName>
        <fullName evidence="3">Heat shock protein 40 like protein/ DnaJ domain containing protein</fullName>
    </submittedName>
</protein>
<dbReference type="EMBL" id="FN649739">
    <property type="protein sequence ID" value="CBJ48861.1"/>
    <property type="molecule type" value="Genomic_DNA"/>
</dbReference>
<dbReference type="OrthoDB" id="189593at2759"/>
<dbReference type="eggNOG" id="KOG0718">
    <property type="taxonomic scope" value="Eukaryota"/>
</dbReference>
<feature type="domain" description="J" evidence="2">
    <location>
        <begin position="7"/>
        <end position="101"/>
    </location>
</feature>
<dbReference type="Gene3D" id="1.10.287.110">
    <property type="entry name" value="DnaJ domain"/>
    <property type="match status" value="1"/>
</dbReference>
<dbReference type="OMA" id="YFRMAMA"/>
<proteinExistence type="predicted"/>
<reference evidence="3 4" key="1">
    <citation type="journal article" date="2010" name="Nature">
        <title>The Ectocarpus genome and the independent evolution of multicellularity in brown algae.</title>
        <authorList>
            <person name="Cock J.M."/>
            <person name="Sterck L."/>
            <person name="Rouze P."/>
            <person name="Scornet D."/>
            <person name="Allen A.E."/>
            <person name="Amoutzias G."/>
            <person name="Anthouard V."/>
            <person name="Artiguenave F."/>
            <person name="Aury J.M."/>
            <person name="Badger J.H."/>
            <person name="Beszteri B."/>
            <person name="Billiau K."/>
            <person name="Bonnet E."/>
            <person name="Bothwell J.H."/>
            <person name="Bowler C."/>
            <person name="Boyen C."/>
            <person name="Brownlee C."/>
            <person name="Carrano C.J."/>
            <person name="Charrier B."/>
            <person name="Cho G.Y."/>
            <person name="Coelho S.M."/>
            <person name="Collen J."/>
            <person name="Corre E."/>
            <person name="Da Silva C."/>
            <person name="Delage L."/>
            <person name="Delaroque N."/>
            <person name="Dittami S.M."/>
            <person name="Doulbeau S."/>
            <person name="Elias M."/>
            <person name="Farnham G."/>
            <person name="Gachon C.M."/>
            <person name="Gschloessl B."/>
            <person name="Heesch S."/>
            <person name="Jabbari K."/>
            <person name="Jubin C."/>
            <person name="Kawai H."/>
            <person name="Kimura K."/>
            <person name="Kloareg B."/>
            <person name="Kupper F.C."/>
            <person name="Lang D."/>
            <person name="Le Bail A."/>
            <person name="Leblanc C."/>
            <person name="Lerouge P."/>
            <person name="Lohr M."/>
            <person name="Lopez P.J."/>
            <person name="Martens C."/>
            <person name="Maumus F."/>
            <person name="Michel G."/>
            <person name="Miranda-Saavedra D."/>
            <person name="Morales J."/>
            <person name="Moreau H."/>
            <person name="Motomura T."/>
            <person name="Nagasato C."/>
            <person name="Napoli C.A."/>
            <person name="Nelson D.R."/>
            <person name="Nyvall-Collen P."/>
            <person name="Peters A.F."/>
            <person name="Pommier C."/>
            <person name="Potin P."/>
            <person name="Poulain J."/>
            <person name="Quesneville H."/>
            <person name="Read B."/>
            <person name="Rensing S.A."/>
            <person name="Ritter A."/>
            <person name="Rousvoal S."/>
            <person name="Samanta M."/>
            <person name="Samson G."/>
            <person name="Schroeder D.C."/>
            <person name="Segurens B."/>
            <person name="Strittmatter M."/>
            <person name="Tonon T."/>
            <person name="Tregear J.W."/>
            <person name="Valentin K."/>
            <person name="von Dassow P."/>
            <person name="Yamagishi T."/>
            <person name="Van de Peer Y."/>
            <person name="Wincker P."/>
        </authorList>
    </citation>
    <scope>NUCLEOTIDE SEQUENCE [LARGE SCALE GENOMIC DNA]</scope>
    <source>
        <strain evidence="4">Ec32 / CCAP1310/4</strain>
    </source>
</reference>
<dbReference type="InterPro" id="IPR024586">
    <property type="entry name" value="DnaJ-like_C11_C"/>
</dbReference>
<dbReference type="SUPFAM" id="SSF46565">
    <property type="entry name" value="Chaperone J-domain"/>
    <property type="match status" value="1"/>
</dbReference>
<evidence type="ECO:0000259" key="2">
    <source>
        <dbReference type="PROSITE" id="PS50076"/>
    </source>
</evidence>
<dbReference type="Proteomes" id="UP000002630">
    <property type="component" value="Linkage Group LG14"/>
</dbReference>
<accession>D7G304</accession>
<dbReference type="AlphaFoldDB" id="D7G304"/>
<dbReference type="PANTHER" id="PTHR44157:SF1">
    <property type="entry name" value="DNAJ HOMOLOG SUBFAMILY C MEMBER 11"/>
    <property type="match status" value="1"/>
</dbReference>
<evidence type="ECO:0000256" key="1">
    <source>
        <dbReference type="ARBA" id="ARBA00023186"/>
    </source>
</evidence>
<dbReference type="InterPro" id="IPR052243">
    <property type="entry name" value="Mito_inner_membrane_organizer"/>
</dbReference>
<keyword evidence="4" id="KW-1185">Reference proteome</keyword>
<dbReference type="STRING" id="2880.D7G304"/>
<dbReference type="EMBL" id="FN648696">
    <property type="protein sequence ID" value="CBJ48861.1"/>
    <property type="molecule type" value="Genomic_DNA"/>
</dbReference>
<dbReference type="PROSITE" id="PS50076">
    <property type="entry name" value="DNAJ_2"/>
    <property type="match status" value="1"/>
</dbReference>
<dbReference type="GO" id="GO:0005739">
    <property type="term" value="C:mitochondrion"/>
    <property type="evidence" value="ECO:0007669"/>
    <property type="project" value="GOC"/>
</dbReference>
<dbReference type="PANTHER" id="PTHR44157">
    <property type="entry name" value="DNAJ HOMOLOG SUBFAMILY C MEMBER 11"/>
    <property type="match status" value="1"/>
</dbReference>
<dbReference type="Pfam" id="PF00226">
    <property type="entry name" value="DnaJ"/>
    <property type="match status" value="1"/>
</dbReference>
<dbReference type="InterPro" id="IPR036869">
    <property type="entry name" value="J_dom_sf"/>
</dbReference>
<gene>
    <name evidence="3" type="ORF">Esi_0049_0123</name>
</gene>
<dbReference type="SMART" id="SM00271">
    <property type="entry name" value="DnaJ"/>
    <property type="match status" value="1"/>
</dbReference>
<evidence type="ECO:0000313" key="4">
    <source>
        <dbReference type="Proteomes" id="UP000002630"/>
    </source>
</evidence>
<dbReference type="PRINTS" id="PR00625">
    <property type="entry name" value="JDOMAIN"/>
</dbReference>
<keyword evidence="3" id="KW-0346">Stress response</keyword>
<organism evidence="3 4">
    <name type="scientific">Ectocarpus siliculosus</name>
    <name type="common">Brown alga</name>
    <name type="synonym">Conferva siliculosa</name>
    <dbReference type="NCBI Taxonomy" id="2880"/>
    <lineage>
        <taxon>Eukaryota</taxon>
        <taxon>Sar</taxon>
        <taxon>Stramenopiles</taxon>
        <taxon>Ochrophyta</taxon>
        <taxon>PX clade</taxon>
        <taxon>Phaeophyceae</taxon>
        <taxon>Ectocarpales</taxon>
        <taxon>Ectocarpaceae</taxon>
        <taxon>Ectocarpus</taxon>
    </lineage>
</organism>
<evidence type="ECO:0000313" key="3">
    <source>
        <dbReference type="EMBL" id="CBJ48861.1"/>
    </source>
</evidence>
<dbReference type="GO" id="GO:0042407">
    <property type="term" value="P:cristae formation"/>
    <property type="evidence" value="ECO:0007669"/>
    <property type="project" value="TreeGrafter"/>
</dbReference>
<dbReference type="InterPro" id="IPR001623">
    <property type="entry name" value="DnaJ_domain"/>
</dbReference>
<dbReference type="CDD" id="cd06257">
    <property type="entry name" value="DnaJ"/>
    <property type="match status" value="1"/>
</dbReference>
<dbReference type="Pfam" id="PF11875">
    <property type="entry name" value="DnaJ-like_C11_C"/>
    <property type="match status" value="1"/>
</dbReference>
<sequence length="632" mass="68385">MAASDDDLYMLLNVDRTADAEEVRRAYLGLALCLHPDKAVARHAIAQQQQDQNDGPVLDLASRQGSMRRVRRAADEQFVRVQRAYRVLCDPTKRLVYDEYGLEGLEAFERSEIGKKSVGMPQKRPAEVRRLLDSLLREAAQKRQDVALATFGGMTAECVCLPIVDVSGRLVKRNLLPELARLTVRQSVQVPVADTTNITFGGYSLHHNGLGAGSVYLSAQHDVTAEQWVGSLVQIGQQPKVGLSCGTASKDSSGVSVQSQCTYEPDGGLGLRLSTTERLDPATVVDMSWGVVGGKEGGAADDAVTVHVTRVVGDGTGTLAGEVALGPRSWMDLGLRLSYRHTIAPSRMLQLGGKIGVRGVERGAMVFELPVLLSSLLTGWTLTCGGLLPALVDAGVGWLLSSAWQRRAERLRSEGEPLRRRRLARDWGDAASQVRLMVHMADKRRHEEKEKGGMVILLARYGADLSRDCGERWWAQAPQNAAAGGGTAGTPAMPLSGLVESEGPEGAAAVELVSQPNVDVTVPLQFFVKDSTLTLPFGSKSHLLGFFTPAPCRLPRREPPSSDYREGAHSQERYGWGGEGTAGWGPPLPAAAAQLRIRYLFAGRTFEETFRDCQEVVLPSPTSAYLGDSDVR</sequence>
<dbReference type="InParanoid" id="D7G304"/>
<keyword evidence="1" id="KW-0143">Chaperone</keyword>
<name>D7G304_ECTSI</name>